<dbReference type="Gene3D" id="1.10.443.10">
    <property type="entry name" value="Intergrase catalytic core"/>
    <property type="match status" value="1"/>
</dbReference>
<gene>
    <name evidence="8" type="ordered locus">Rxyl_1927</name>
</gene>
<dbReference type="GO" id="GO:0015074">
    <property type="term" value="P:DNA integration"/>
    <property type="evidence" value="ECO:0007669"/>
    <property type="project" value="UniProtKB-KW"/>
</dbReference>
<dbReference type="InterPro" id="IPR013762">
    <property type="entry name" value="Integrase-like_cat_sf"/>
</dbReference>
<dbReference type="InterPro" id="IPR004107">
    <property type="entry name" value="Integrase_SAM-like_N"/>
</dbReference>
<dbReference type="InterPro" id="IPR044068">
    <property type="entry name" value="CB"/>
</dbReference>
<dbReference type="InterPro" id="IPR011010">
    <property type="entry name" value="DNA_brk_join_enz"/>
</dbReference>
<evidence type="ECO:0000256" key="4">
    <source>
        <dbReference type="ARBA" id="ARBA00023172"/>
    </source>
</evidence>
<proteinExistence type="inferred from homology"/>
<evidence type="ECO:0000256" key="5">
    <source>
        <dbReference type="PROSITE-ProRule" id="PRU01248"/>
    </source>
</evidence>
<keyword evidence="2" id="KW-0229">DNA integration</keyword>
<accession>Q1AUQ4</accession>
<evidence type="ECO:0000256" key="1">
    <source>
        <dbReference type="ARBA" id="ARBA00008857"/>
    </source>
</evidence>
<dbReference type="PANTHER" id="PTHR30349:SF41">
    <property type="entry name" value="INTEGRASE_RECOMBINASE PROTEIN MJ0367-RELATED"/>
    <property type="match status" value="1"/>
</dbReference>
<dbReference type="STRING" id="266117.Rxyl_1927"/>
<reference evidence="8 9" key="1">
    <citation type="submission" date="2006-06" db="EMBL/GenBank/DDBJ databases">
        <title>Complete sequence of Rubrobacter xylanophilus DSM 9941.</title>
        <authorList>
            <consortium name="US DOE Joint Genome Institute"/>
            <person name="Copeland A."/>
            <person name="Lucas S."/>
            <person name="Lapidus A."/>
            <person name="Barry K."/>
            <person name="Detter J.C."/>
            <person name="Glavina del Rio T."/>
            <person name="Hammon N."/>
            <person name="Israni S."/>
            <person name="Dalin E."/>
            <person name="Tice H."/>
            <person name="Pitluck S."/>
            <person name="Munk A.C."/>
            <person name="Brettin T."/>
            <person name="Bruce D."/>
            <person name="Han C."/>
            <person name="Tapia R."/>
            <person name="Gilna P."/>
            <person name="Schmutz J."/>
            <person name="Larimer F."/>
            <person name="Land M."/>
            <person name="Hauser L."/>
            <person name="Kyrpides N."/>
            <person name="Lykidis A."/>
            <person name="da Costa M.S."/>
            <person name="Rainey F.A."/>
            <person name="Empadinhas N."/>
            <person name="Jolivet E."/>
            <person name="Battista J.R."/>
            <person name="Richardson P."/>
        </authorList>
    </citation>
    <scope>NUCLEOTIDE SEQUENCE [LARGE SCALE GENOMIC DNA]</scope>
    <source>
        <strain evidence="9">DSM 9941 / NBRC 16129 / PRD-1</strain>
    </source>
</reference>
<evidence type="ECO:0000259" key="6">
    <source>
        <dbReference type="PROSITE" id="PS51898"/>
    </source>
</evidence>
<organism evidence="8 9">
    <name type="scientific">Rubrobacter xylanophilus (strain DSM 9941 / JCM 11954 / NBRC 16129 / PRD-1)</name>
    <dbReference type="NCBI Taxonomy" id="266117"/>
    <lineage>
        <taxon>Bacteria</taxon>
        <taxon>Bacillati</taxon>
        <taxon>Actinomycetota</taxon>
        <taxon>Rubrobacteria</taxon>
        <taxon>Rubrobacterales</taxon>
        <taxon>Rubrobacteraceae</taxon>
        <taxon>Rubrobacter</taxon>
    </lineage>
</organism>
<dbReference type="GO" id="GO:0006310">
    <property type="term" value="P:DNA recombination"/>
    <property type="evidence" value="ECO:0007669"/>
    <property type="project" value="UniProtKB-KW"/>
</dbReference>
<dbReference type="Proteomes" id="UP000006637">
    <property type="component" value="Chromosome"/>
</dbReference>
<keyword evidence="4" id="KW-0233">DNA recombination</keyword>
<dbReference type="Gene3D" id="1.10.150.130">
    <property type="match status" value="1"/>
</dbReference>
<dbReference type="AlphaFoldDB" id="Q1AUQ4"/>
<dbReference type="GO" id="GO:0003677">
    <property type="term" value="F:DNA binding"/>
    <property type="evidence" value="ECO:0007669"/>
    <property type="project" value="UniProtKB-UniRule"/>
</dbReference>
<dbReference type="PANTHER" id="PTHR30349">
    <property type="entry name" value="PHAGE INTEGRASE-RELATED"/>
    <property type="match status" value="1"/>
</dbReference>
<dbReference type="PROSITE" id="PS51900">
    <property type="entry name" value="CB"/>
    <property type="match status" value="1"/>
</dbReference>
<dbReference type="SUPFAM" id="SSF56349">
    <property type="entry name" value="DNA breaking-rejoining enzymes"/>
    <property type="match status" value="1"/>
</dbReference>
<dbReference type="InterPro" id="IPR050090">
    <property type="entry name" value="Tyrosine_recombinase_XerCD"/>
</dbReference>
<evidence type="ECO:0000256" key="2">
    <source>
        <dbReference type="ARBA" id="ARBA00022908"/>
    </source>
</evidence>
<comment type="similarity">
    <text evidence="1">Belongs to the 'phage' integrase family.</text>
</comment>
<dbReference type="EMBL" id="CP000386">
    <property type="protein sequence ID" value="ABG04874.1"/>
    <property type="molecule type" value="Genomic_DNA"/>
</dbReference>
<feature type="domain" description="Tyr recombinase" evidence="6">
    <location>
        <begin position="170"/>
        <end position="375"/>
    </location>
</feature>
<evidence type="ECO:0000313" key="8">
    <source>
        <dbReference type="EMBL" id="ABG04874.1"/>
    </source>
</evidence>
<protein>
    <submittedName>
        <fullName evidence="8">Phage integrase</fullName>
    </submittedName>
</protein>
<evidence type="ECO:0000259" key="7">
    <source>
        <dbReference type="PROSITE" id="PS51900"/>
    </source>
</evidence>
<dbReference type="RefSeq" id="WP_011564889.1">
    <property type="nucleotide sequence ID" value="NC_008148.1"/>
</dbReference>
<dbReference type="KEGG" id="rxy:Rxyl_1927"/>
<dbReference type="InterPro" id="IPR010998">
    <property type="entry name" value="Integrase_recombinase_N"/>
</dbReference>
<keyword evidence="9" id="KW-1185">Reference proteome</keyword>
<dbReference type="PhylomeDB" id="Q1AUQ4"/>
<evidence type="ECO:0000256" key="3">
    <source>
        <dbReference type="ARBA" id="ARBA00023125"/>
    </source>
</evidence>
<keyword evidence="3 5" id="KW-0238">DNA-binding</keyword>
<evidence type="ECO:0000313" key="9">
    <source>
        <dbReference type="Proteomes" id="UP000006637"/>
    </source>
</evidence>
<dbReference type="HOGENOM" id="CLU_027562_17_1_11"/>
<dbReference type="Pfam" id="PF14659">
    <property type="entry name" value="Phage_int_SAM_3"/>
    <property type="match status" value="1"/>
</dbReference>
<dbReference type="OrthoDB" id="1822491at2"/>
<dbReference type="CDD" id="cd01189">
    <property type="entry name" value="INT_ICEBs1_C_like"/>
    <property type="match status" value="1"/>
</dbReference>
<name>Q1AUQ4_RUBXD</name>
<dbReference type="eggNOG" id="COG0582">
    <property type="taxonomic scope" value="Bacteria"/>
</dbReference>
<feature type="domain" description="Core-binding (CB)" evidence="7">
    <location>
        <begin position="66"/>
        <end position="149"/>
    </location>
</feature>
<sequence>MGKRGNGEGSISRRKNGGWMGQYVVYTAEGRKRKTVYGKTRAEVAKKLNKALSDREDGLFFDAGNLKVGEYMDRWLRDSVEGNVGPRTLANYKLQVRRHIKPVLGEIQLKTLTPAHVQGLYRQKLDAGLAPSSVRYIHAVLHRALTQALRWGLVPRNVSEAVDLPKLVSEEVDALTPEEARKFLDAARGDRFEALYVVAVMTGMRRGELLGLRWSDIDLGQNAPATLRVGRQLQRMRDGSGLKFVAPKGGKGRTIRLPSRAVEALKAHRARQAEERLKAGPLYRDEGLVFASEVGTPLEPSNIDRRSFKPLLKKAGLPDIRFHDLRHTCATVLLSQGVNPKFVQELLGHADIKLTLGTYSHFLPSMGDQTANAMESALG</sequence>
<dbReference type="PROSITE" id="PS51898">
    <property type="entry name" value="TYR_RECOMBINASE"/>
    <property type="match status" value="1"/>
</dbReference>
<dbReference type="Pfam" id="PF00589">
    <property type="entry name" value="Phage_integrase"/>
    <property type="match status" value="1"/>
</dbReference>
<dbReference type="InterPro" id="IPR002104">
    <property type="entry name" value="Integrase_catalytic"/>
</dbReference>